<reference evidence="2" key="1">
    <citation type="journal article" date="2020" name="Nature">
        <title>Giant virus diversity and host interactions through global metagenomics.</title>
        <authorList>
            <person name="Schulz F."/>
            <person name="Roux S."/>
            <person name="Paez-Espino D."/>
            <person name="Jungbluth S."/>
            <person name="Walsh D.A."/>
            <person name="Denef V.J."/>
            <person name="McMahon K.D."/>
            <person name="Konstantinidis K.T."/>
            <person name="Eloe-Fadrosh E.A."/>
            <person name="Kyrpides N.C."/>
            <person name="Woyke T."/>
        </authorList>
    </citation>
    <scope>NUCLEOTIDE SEQUENCE</scope>
    <source>
        <strain evidence="2">GVMAG-S-1017745-26</strain>
    </source>
</reference>
<dbReference type="EMBL" id="MN740590">
    <property type="protein sequence ID" value="QHU35413.1"/>
    <property type="molecule type" value="Genomic_DNA"/>
</dbReference>
<protein>
    <recommendedName>
        <fullName evidence="1">Exostosin GT47 domain-containing protein</fullName>
    </recommendedName>
</protein>
<dbReference type="Pfam" id="PF03016">
    <property type="entry name" value="Exostosin_GT47"/>
    <property type="match status" value="1"/>
</dbReference>
<organism evidence="2">
    <name type="scientific">viral metagenome</name>
    <dbReference type="NCBI Taxonomy" id="1070528"/>
    <lineage>
        <taxon>unclassified sequences</taxon>
        <taxon>metagenomes</taxon>
        <taxon>organismal metagenomes</taxon>
    </lineage>
</organism>
<name>A0A6C0LYN3_9ZZZZ</name>
<evidence type="ECO:0000259" key="1">
    <source>
        <dbReference type="Pfam" id="PF03016"/>
    </source>
</evidence>
<dbReference type="InterPro" id="IPR040911">
    <property type="entry name" value="Exostosin_GT47"/>
</dbReference>
<dbReference type="PANTHER" id="PTHR11062">
    <property type="entry name" value="EXOSTOSIN HEPARAN SULFATE GLYCOSYLTRANSFERASE -RELATED"/>
    <property type="match status" value="1"/>
</dbReference>
<feature type="domain" description="Exostosin GT47" evidence="1">
    <location>
        <begin position="127"/>
        <end position="259"/>
    </location>
</feature>
<sequence>MIKNSLFYCSNPEKYPPFKNGLYLEEYFLKKIKDENPNLKRKYIPALWTNFQVQHWFKDKKKQAEMQKSLNEWIENNPSKNGYFTVVQYDDGPKLSIPEDTIVYGACSGNVPLPLIYQDINNTLINKPRKTFKEKKILCSFVGSKSAGNKAKPLVRYEMHNKLRNNKNFLLSFTNGWTPIVNSQKQHNFIETTLNSKFALAPRGYGRSSFRFFEIFQLGSIPVYLWNDEEWLPFKDKIDYSKICISININNIDKLEDILLSITEEQYNNMYNEYLKIKHYFTLEGMCNRIIELNK</sequence>
<proteinExistence type="predicted"/>
<dbReference type="AlphaFoldDB" id="A0A6C0LYN3"/>
<dbReference type="InterPro" id="IPR004263">
    <property type="entry name" value="Exostosin"/>
</dbReference>
<dbReference type="GO" id="GO:0016757">
    <property type="term" value="F:glycosyltransferase activity"/>
    <property type="evidence" value="ECO:0007669"/>
    <property type="project" value="InterPro"/>
</dbReference>
<accession>A0A6C0LYN3</accession>
<evidence type="ECO:0000313" key="2">
    <source>
        <dbReference type="EMBL" id="QHU35413.1"/>
    </source>
</evidence>